<evidence type="ECO:0000256" key="1">
    <source>
        <dbReference type="SAM" id="SignalP"/>
    </source>
</evidence>
<comment type="caution">
    <text evidence="2">The sequence shown here is derived from an EMBL/GenBank/DDBJ whole genome shotgun (WGS) entry which is preliminary data.</text>
</comment>
<organism evidence="2 3">
    <name type="scientific">Actinospica acidiphila</name>
    <dbReference type="NCBI Taxonomy" id="304899"/>
    <lineage>
        <taxon>Bacteria</taxon>
        <taxon>Bacillati</taxon>
        <taxon>Actinomycetota</taxon>
        <taxon>Actinomycetes</taxon>
        <taxon>Catenulisporales</taxon>
        <taxon>Actinospicaceae</taxon>
        <taxon>Actinospica</taxon>
    </lineage>
</organism>
<feature type="signal peptide" evidence="1">
    <location>
        <begin position="1"/>
        <end position="29"/>
    </location>
</feature>
<feature type="chain" id="PRO_5040943042" evidence="1">
    <location>
        <begin position="30"/>
        <end position="96"/>
    </location>
</feature>
<accession>A0A9X5CKC8</accession>
<keyword evidence="1" id="KW-0732">Signal</keyword>
<reference evidence="2 3" key="1">
    <citation type="submission" date="2020-01" db="EMBL/GenBank/DDBJ databases">
        <title>Insect and environment-associated Actinomycetes.</title>
        <authorList>
            <person name="Currrie C."/>
            <person name="Chevrette M."/>
            <person name="Carlson C."/>
            <person name="Stubbendieck R."/>
            <person name="Wendt-Pienkowski E."/>
        </authorList>
    </citation>
    <scope>NUCLEOTIDE SEQUENCE [LARGE SCALE GENOMIC DNA]</scope>
    <source>
        <strain evidence="2 3">SID8189</strain>
    </source>
</reference>
<sequence>ARRRVARRSRVTVHAVAATLLCVAAAAGSAGLHGADVRSGPVPELAREYARVLAEVEVTADPRLTRPRVNGNRMAPVSVLIEAEVRRLERTGAAAR</sequence>
<proteinExistence type="predicted"/>
<evidence type="ECO:0000313" key="2">
    <source>
        <dbReference type="EMBL" id="NEC50155.1"/>
    </source>
</evidence>
<gene>
    <name evidence="2" type="ORF">G3I18_16460</name>
</gene>
<feature type="non-terminal residue" evidence="2">
    <location>
        <position position="1"/>
    </location>
</feature>
<name>A0A9X5CKC8_9ACTN</name>
<keyword evidence="3" id="KW-1185">Reference proteome</keyword>
<evidence type="ECO:0000313" key="3">
    <source>
        <dbReference type="Proteomes" id="UP000471745"/>
    </source>
</evidence>
<protein>
    <submittedName>
        <fullName evidence="2">MBL fold metallo-hydrolase</fullName>
    </submittedName>
</protein>
<feature type="non-terminal residue" evidence="2">
    <location>
        <position position="96"/>
    </location>
</feature>
<dbReference type="AlphaFoldDB" id="A0A9X5CKC8"/>
<dbReference type="Proteomes" id="UP000471745">
    <property type="component" value="Unassembled WGS sequence"/>
</dbReference>
<dbReference type="EMBL" id="JAAGNA010000562">
    <property type="protein sequence ID" value="NEC50155.1"/>
    <property type="molecule type" value="Genomic_DNA"/>
</dbReference>